<dbReference type="EMBL" id="JBDXSU010000038">
    <property type="protein sequence ID" value="MFB5193081.1"/>
    <property type="molecule type" value="Genomic_DNA"/>
</dbReference>
<sequence length="153" mass="17624">MKELYTEIEINSSVKEIWDVLMDIGSYSEWNPFMRIQGVLKTGERINVKIQPSGTKGMNFRPKILKLSEQHELRWIGRLGVPGIFDGEHSFELKPIDSQHTLFLQREVFTGILVPFATRSLDKDSKRGFMEMNVALKKRVEQGLSTEQVVLTN</sequence>
<dbReference type="Gene3D" id="3.30.530.20">
    <property type="match status" value="1"/>
</dbReference>
<reference evidence="1 2" key="1">
    <citation type="journal article" date="2024" name="Int. J. Mol. Sci.">
        <title>Exploration of Alicyclobacillus spp. Genome in Search of Antibiotic Resistance.</title>
        <authorList>
            <person name="Bucka-Kolendo J."/>
            <person name="Kiousi D.E."/>
            <person name="Dekowska A."/>
            <person name="Mikolajczuk-Szczyrba A."/>
            <person name="Karadedos D.M."/>
            <person name="Michael P."/>
            <person name="Galanis A."/>
            <person name="Sokolowska B."/>
        </authorList>
    </citation>
    <scope>NUCLEOTIDE SEQUENCE [LARGE SCALE GENOMIC DNA]</scope>
    <source>
        <strain evidence="1 2">KKP 3000</strain>
    </source>
</reference>
<dbReference type="CDD" id="cd07822">
    <property type="entry name" value="SRPBCC_4"/>
    <property type="match status" value="1"/>
</dbReference>
<dbReference type="InterPro" id="IPR023393">
    <property type="entry name" value="START-like_dom_sf"/>
</dbReference>
<proteinExistence type="predicted"/>
<name>A0ABV5ALS7_9BACL</name>
<dbReference type="InterPro" id="IPR019587">
    <property type="entry name" value="Polyketide_cyclase/dehydratase"/>
</dbReference>
<accession>A0ABV5ALS7</accession>
<gene>
    <name evidence="1" type="ORF">KKP3000_002680</name>
</gene>
<dbReference type="RefSeq" id="WP_275473392.1">
    <property type="nucleotide sequence ID" value="NZ_CP162940.1"/>
</dbReference>
<dbReference type="SUPFAM" id="SSF55961">
    <property type="entry name" value="Bet v1-like"/>
    <property type="match status" value="1"/>
</dbReference>
<comment type="caution">
    <text evidence="1">The sequence shown here is derived from an EMBL/GenBank/DDBJ whole genome shotgun (WGS) entry which is preliminary data.</text>
</comment>
<dbReference type="Proteomes" id="UP001579974">
    <property type="component" value="Unassembled WGS sequence"/>
</dbReference>
<dbReference type="Pfam" id="PF10604">
    <property type="entry name" value="Polyketide_cyc2"/>
    <property type="match status" value="1"/>
</dbReference>
<protein>
    <submittedName>
        <fullName evidence="1">SRPBCC domain-containing protein</fullName>
    </submittedName>
</protein>
<dbReference type="PANTHER" id="PTHR36166">
    <property type="entry name" value="CHROMOSOME 9, WHOLE GENOME SHOTGUN SEQUENCE"/>
    <property type="match status" value="1"/>
</dbReference>
<evidence type="ECO:0000313" key="2">
    <source>
        <dbReference type="Proteomes" id="UP001579974"/>
    </source>
</evidence>
<dbReference type="PANTHER" id="PTHR36166:SF1">
    <property type="entry name" value="SRPBCC DOMAIN-CONTAINING PROTEIN"/>
    <property type="match status" value="1"/>
</dbReference>
<keyword evidence="2" id="KW-1185">Reference proteome</keyword>
<organism evidence="1 2">
    <name type="scientific">Alicyclobacillus fastidiosus</name>
    <dbReference type="NCBI Taxonomy" id="392011"/>
    <lineage>
        <taxon>Bacteria</taxon>
        <taxon>Bacillati</taxon>
        <taxon>Bacillota</taxon>
        <taxon>Bacilli</taxon>
        <taxon>Bacillales</taxon>
        <taxon>Alicyclobacillaceae</taxon>
        <taxon>Alicyclobacillus</taxon>
    </lineage>
</organism>
<evidence type="ECO:0000313" key="1">
    <source>
        <dbReference type="EMBL" id="MFB5193081.1"/>
    </source>
</evidence>